<sequence length="268" mass="29114">MTSIKVSYSHSEFHAEAAQLAAKLGLDVVMLGLVQSDTTVDQDYHLNIGPEGLSLLPVPRAIHGPIMCQFDSGANSHRRKYGGGNGQAIAKAVGLSGKFYPNVLDLTAGLGSDGFVLAGLGCRVKLLERNAVVFSLLQDGLRRAQHVALDDSELGEVISRMTLIESDAQDFLAALTEDQCEDVIYLDPMFPERKKRAKVKKEMQAFQHIVGADQDAADLLPLALEQARYRVVVKRSAGADFLAGKQPSYSLEGKSTRFDIFALRKLPS</sequence>
<keyword evidence="1" id="KW-0963">Cytoplasm</keyword>
<dbReference type="EC" id="2.1.1.242" evidence="1"/>
<dbReference type="Pfam" id="PF04445">
    <property type="entry name" value="SAM_MT"/>
    <property type="match status" value="1"/>
</dbReference>
<gene>
    <name evidence="1" type="primary">rsmJ</name>
</gene>
<keyword evidence="1" id="KW-0698">rRNA processing</keyword>
<comment type="function">
    <text evidence="1">Specifically methylates the guanosine in position 1516 of 16S rRNA.</text>
</comment>
<organism evidence="2">
    <name type="scientific">uncultured marine bacterium MedDCM-OCT-S04-C13</name>
    <dbReference type="NCBI Taxonomy" id="743052"/>
    <lineage>
        <taxon>Bacteria</taxon>
        <taxon>environmental samples</taxon>
    </lineage>
</organism>
<dbReference type="GO" id="GO:0008990">
    <property type="term" value="F:rRNA (guanine-N2-)-methyltransferase activity"/>
    <property type="evidence" value="ECO:0007669"/>
    <property type="project" value="UniProtKB-UniRule"/>
</dbReference>
<reference evidence="2" key="1">
    <citation type="journal article" date="2010" name="ISME J.">
        <title>Metagenome of the Mediterranean deep chlorophyll maximum studied by direct and fosmid library 454 pyrosequencing.</title>
        <authorList>
            <person name="Ghai R."/>
            <person name="Martin-Cuadrado A.B."/>
            <person name="Molto A.G."/>
            <person name="Heredia I.G."/>
            <person name="Cabrera R."/>
            <person name="Martin J."/>
            <person name="Verdu M."/>
            <person name="Deschamps P."/>
            <person name="Moreira D."/>
            <person name="Lopez-Garcia P."/>
            <person name="Mira A."/>
            <person name="Rodriguez-Valera F."/>
        </authorList>
    </citation>
    <scope>NUCLEOTIDE SEQUENCE</scope>
</reference>
<dbReference type="InterPro" id="IPR007536">
    <property type="entry name" value="16SrRNA_methylTrfase_J"/>
</dbReference>
<feature type="binding site" evidence="1">
    <location>
        <position position="187"/>
    </location>
    <ligand>
        <name>S-adenosyl-L-methionine</name>
        <dbReference type="ChEBI" id="CHEBI:59789"/>
    </ligand>
</feature>
<feature type="binding site" evidence="1">
    <location>
        <begin position="128"/>
        <end position="129"/>
    </location>
    <ligand>
        <name>S-adenosyl-L-methionine</name>
        <dbReference type="ChEBI" id="CHEBI:59789"/>
    </ligand>
</feature>
<dbReference type="GO" id="GO:0005737">
    <property type="term" value="C:cytoplasm"/>
    <property type="evidence" value="ECO:0007669"/>
    <property type="project" value="UniProtKB-SubCell"/>
</dbReference>
<dbReference type="EMBL" id="GU942985">
    <property type="protein sequence ID" value="ADD93522.1"/>
    <property type="molecule type" value="Genomic_DNA"/>
</dbReference>
<comment type="similarity">
    <text evidence="1">Belongs to the methyltransferase superfamily. RsmJ family.</text>
</comment>
<dbReference type="PANTHER" id="PTHR36112">
    <property type="entry name" value="RIBOSOMAL RNA SMALL SUBUNIT METHYLTRANSFERASE J"/>
    <property type="match status" value="1"/>
</dbReference>
<dbReference type="Gene3D" id="3.40.50.150">
    <property type="entry name" value="Vaccinia Virus protein VP39"/>
    <property type="match status" value="1"/>
</dbReference>
<dbReference type="SUPFAM" id="SSF53335">
    <property type="entry name" value="S-adenosyl-L-methionine-dependent methyltransferases"/>
    <property type="match status" value="1"/>
</dbReference>
<comment type="caution">
    <text evidence="1">Lacks conserved residue(s) required for the propagation of feature annotation.</text>
</comment>
<keyword evidence="1" id="KW-0808">Transferase</keyword>
<evidence type="ECO:0000256" key="1">
    <source>
        <dbReference type="HAMAP-Rule" id="MF_01523"/>
    </source>
</evidence>
<evidence type="ECO:0000313" key="2">
    <source>
        <dbReference type="EMBL" id="ADD93522.1"/>
    </source>
</evidence>
<dbReference type="HAMAP" id="MF_01523">
    <property type="entry name" value="16SrRNA_methyltr_J"/>
    <property type="match status" value="1"/>
</dbReference>
<comment type="subcellular location">
    <subcellularLocation>
        <location evidence="1">Cytoplasm</location>
    </subcellularLocation>
</comment>
<keyword evidence="1" id="KW-0489">Methyltransferase</keyword>
<accession>D6PCS1</accession>
<keyword evidence="1" id="KW-0949">S-adenosyl-L-methionine</keyword>
<dbReference type="AlphaFoldDB" id="D6PCS1"/>
<name>D6PCS1_9BACT</name>
<comment type="catalytic activity">
    <reaction evidence="1">
        <text>guanosine(1516) in 16S rRNA + S-adenosyl-L-methionine = N(2)-methylguanosine(1516) in 16S rRNA + S-adenosyl-L-homocysteine + H(+)</text>
        <dbReference type="Rhea" id="RHEA:43220"/>
        <dbReference type="Rhea" id="RHEA-COMP:10412"/>
        <dbReference type="Rhea" id="RHEA-COMP:10413"/>
        <dbReference type="ChEBI" id="CHEBI:15378"/>
        <dbReference type="ChEBI" id="CHEBI:57856"/>
        <dbReference type="ChEBI" id="CHEBI:59789"/>
        <dbReference type="ChEBI" id="CHEBI:74269"/>
        <dbReference type="ChEBI" id="CHEBI:74481"/>
        <dbReference type="EC" id="2.1.1.242"/>
    </reaction>
</comment>
<dbReference type="InterPro" id="IPR029063">
    <property type="entry name" value="SAM-dependent_MTases_sf"/>
</dbReference>
<protein>
    <recommendedName>
        <fullName evidence="1">Ribosomal RNA small subunit methyltransferase J</fullName>
        <ecNumber evidence="1">2.1.1.242</ecNumber>
    </recommendedName>
    <alternativeName>
        <fullName evidence="1">16S rRNA m2G1516 methyltransferase</fullName>
    </alternativeName>
    <alternativeName>
        <fullName evidence="1">rRNA (guanine-N(2)-)-methyltransferase</fullName>
    </alternativeName>
</protein>
<proteinExistence type="inferred from homology"/>
<dbReference type="PANTHER" id="PTHR36112:SF1">
    <property type="entry name" value="RIBOSOMAL RNA SMALL SUBUNIT METHYLTRANSFERASE J"/>
    <property type="match status" value="1"/>
</dbReference>